<gene>
    <name evidence="2" type="ORF">RRG08_045415</name>
</gene>
<evidence type="ECO:0000313" key="2">
    <source>
        <dbReference type="EMBL" id="KAK3696748.1"/>
    </source>
</evidence>
<accession>A0AAE0XMG0</accession>
<sequence>MSGQVWPEANMNIPGFGVGVGKGGFNRSLVATICDLKLQLIIGHPWASNPFANKNLHLNLMGRMDTNRLAGEMDRASLTHARDVTPEEFRMPRRVADNKPQQKSSECPDVWLIIDHSRRVQNAQACG</sequence>
<feature type="compositionally biased region" description="Basic and acidic residues" evidence="1">
    <location>
        <begin position="77"/>
        <end position="97"/>
    </location>
</feature>
<protein>
    <submittedName>
        <fullName evidence="2">Uncharacterized protein</fullName>
    </submittedName>
</protein>
<reference evidence="2" key="1">
    <citation type="journal article" date="2023" name="G3 (Bethesda)">
        <title>A reference genome for the long-term kleptoplast-retaining sea slug Elysia crispata morphotype clarki.</title>
        <authorList>
            <person name="Eastman K.E."/>
            <person name="Pendleton A.L."/>
            <person name="Shaikh M.A."/>
            <person name="Suttiyut T."/>
            <person name="Ogas R."/>
            <person name="Tomko P."/>
            <person name="Gavelis G."/>
            <person name="Widhalm J.R."/>
            <person name="Wisecaver J.H."/>
        </authorList>
    </citation>
    <scope>NUCLEOTIDE SEQUENCE</scope>
    <source>
        <strain evidence="2">ECLA1</strain>
    </source>
</reference>
<dbReference type="EMBL" id="JAWDGP010008032">
    <property type="protein sequence ID" value="KAK3696748.1"/>
    <property type="molecule type" value="Genomic_DNA"/>
</dbReference>
<evidence type="ECO:0000256" key="1">
    <source>
        <dbReference type="SAM" id="MobiDB-lite"/>
    </source>
</evidence>
<feature type="region of interest" description="Disordered" evidence="1">
    <location>
        <begin position="77"/>
        <end position="103"/>
    </location>
</feature>
<dbReference type="AlphaFoldDB" id="A0AAE0XMG0"/>
<organism evidence="2 3">
    <name type="scientific">Elysia crispata</name>
    <name type="common">lettuce slug</name>
    <dbReference type="NCBI Taxonomy" id="231223"/>
    <lineage>
        <taxon>Eukaryota</taxon>
        <taxon>Metazoa</taxon>
        <taxon>Spiralia</taxon>
        <taxon>Lophotrochozoa</taxon>
        <taxon>Mollusca</taxon>
        <taxon>Gastropoda</taxon>
        <taxon>Heterobranchia</taxon>
        <taxon>Euthyneura</taxon>
        <taxon>Panpulmonata</taxon>
        <taxon>Sacoglossa</taxon>
        <taxon>Placobranchoidea</taxon>
        <taxon>Plakobranchidae</taxon>
        <taxon>Elysia</taxon>
    </lineage>
</organism>
<dbReference type="Proteomes" id="UP001283361">
    <property type="component" value="Unassembled WGS sequence"/>
</dbReference>
<name>A0AAE0XMG0_9GAST</name>
<evidence type="ECO:0000313" key="3">
    <source>
        <dbReference type="Proteomes" id="UP001283361"/>
    </source>
</evidence>
<comment type="caution">
    <text evidence="2">The sequence shown here is derived from an EMBL/GenBank/DDBJ whole genome shotgun (WGS) entry which is preliminary data.</text>
</comment>
<proteinExistence type="predicted"/>
<keyword evidence="3" id="KW-1185">Reference proteome</keyword>